<keyword evidence="1" id="KW-1133">Transmembrane helix</keyword>
<dbReference type="EMBL" id="UOES01000394">
    <property type="protein sequence ID" value="VAW28388.1"/>
    <property type="molecule type" value="Genomic_DNA"/>
</dbReference>
<gene>
    <name evidence="2" type="ORF">MNBD_BACTEROID06-433</name>
</gene>
<evidence type="ECO:0000313" key="2">
    <source>
        <dbReference type="EMBL" id="VAW28388.1"/>
    </source>
</evidence>
<sequence>MDTPLVSFLWNNSEDFLNVNNYGFEINANNQDVSFPFSSLVSIKLALKKKLAPLIAGAIITSLALVNILLEGAALSMIALLSSGLLILYFGLTEYWVISIEQFKESKSIWIAKNKCTLFPKTLIHILAYKISKGFFPPFYASVERGNFVNVVAGEQPIKELAEPIYFFLIPPKKNPNCLLLKVDLSNITSTLTYVVDKDYLAIGRYQLNKEALLNIEI</sequence>
<name>A0A3B0UCZ4_9ZZZZ</name>
<feature type="transmembrane region" description="Helical" evidence="1">
    <location>
        <begin position="76"/>
        <end position="98"/>
    </location>
</feature>
<accession>A0A3B0UCZ4</accession>
<evidence type="ECO:0000256" key="1">
    <source>
        <dbReference type="SAM" id="Phobius"/>
    </source>
</evidence>
<protein>
    <submittedName>
        <fullName evidence="2">Uncharacterized protein</fullName>
    </submittedName>
</protein>
<feature type="transmembrane region" description="Helical" evidence="1">
    <location>
        <begin position="51"/>
        <end position="70"/>
    </location>
</feature>
<dbReference type="AlphaFoldDB" id="A0A3B0UCZ4"/>
<keyword evidence="1" id="KW-0472">Membrane</keyword>
<proteinExistence type="predicted"/>
<reference evidence="2" key="1">
    <citation type="submission" date="2018-06" db="EMBL/GenBank/DDBJ databases">
        <authorList>
            <person name="Zhirakovskaya E."/>
        </authorList>
    </citation>
    <scope>NUCLEOTIDE SEQUENCE</scope>
</reference>
<keyword evidence="1" id="KW-0812">Transmembrane</keyword>
<organism evidence="2">
    <name type="scientific">hydrothermal vent metagenome</name>
    <dbReference type="NCBI Taxonomy" id="652676"/>
    <lineage>
        <taxon>unclassified sequences</taxon>
        <taxon>metagenomes</taxon>
        <taxon>ecological metagenomes</taxon>
    </lineage>
</organism>